<dbReference type="PANTHER" id="PTHR11781">
    <property type="entry name" value="IODOTHYRONINE DEIODINASE"/>
    <property type="match status" value="1"/>
</dbReference>
<dbReference type="InterPro" id="IPR000643">
    <property type="entry name" value="Iodothyronine_deiodinase"/>
</dbReference>
<dbReference type="EMBL" id="UINC01136614">
    <property type="protein sequence ID" value="SVD21488.1"/>
    <property type="molecule type" value="Genomic_DNA"/>
</dbReference>
<name>A0A382TJ92_9ZZZZ</name>
<accession>A0A382TJ92</accession>
<organism evidence="1">
    <name type="scientific">marine metagenome</name>
    <dbReference type="NCBI Taxonomy" id="408172"/>
    <lineage>
        <taxon>unclassified sequences</taxon>
        <taxon>metagenomes</taxon>
        <taxon>ecological metagenomes</taxon>
    </lineage>
</organism>
<dbReference type="GO" id="GO:0042403">
    <property type="term" value="P:thyroid hormone metabolic process"/>
    <property type="evidence" value="ECO:0007669"/>
    <property type="project" value="TreeGrafter"/>
</dbReference>
<dbReference type="Pfam" id="PF00837">
    <property type="entry name" value="T4_deiodinase"/>
    <property type="match status" value="1"/>
</dbReference>
<proteinExistence type="predicted"/>
<evidence type="ECO:0008006" key="2">
    <source>
        <dbReference type="Google" id="ProtNLM"/>
    </source>
</evidence>
<gene>
    <name evidence="1" type="ORF">METZ01_LOCUS374342</name>
</gene>
<feature type="non-terminal residue" evidence="1">
    <location>
        <position position="1"/>
    </location>
</feature>
<dbReference type="GO" id="GO:0004800">
    <property type="term" value="F:thyroxine 5'-deiodinase activity"/>
    <property type="evidence" value="ECO:0007669"/>
    <property type="project" value="InterPro"/>
</dbReference>
<dbReference type="Gene3D" id="3.40.30.10">
    <property type="entry name" value="Glutaredoxin"/>
    <property type="match status" value="1"/>
</dbReference>
<sequence length="126" mass="14436">VSLQKVYEQYKDRADFWWVYIREAHPTDSSRPARHVQIEQPKTFLRRKEVASQCSSGLKLSIPCVVDDMKDTVSRAYDAMPDRLYILDAKSNIAFKGGRGPRSFSVGEMEDALRVLLAKNKNTVDK</sequence>
<reference evidence="1" key="1">
    <citation type="submission" date="2018-05" db="EMBL/GenBank/DDBJ databases">
        <authorList>
            <person name="Lanie J.A."/>
            <person name="Ng W.-L."/>
            <person name="Kazmierczak K.M."/>
            <person name="Andrzejewski T.M."/>
            <person name="Davidsen T.M."/>
            <person name="Wayne K.J."/>
            <person name="Tettelin H."/>
            <person name="Glass J.I."/>
            <person name="Rusch D."/>
            <person name="Podicherti R."/>
            <person name="Tsui H.-C.T."/>
            <person name="Winkler M.E."/>
        </authorList>
    </citation>
    <scope>NUCLEOTIDE SEQUENCE</scope>
</reference>
<protein>
    <recommendedName>
        <fullName evidence="2">Deiodinase</fullName>
    </recommendedName>
</protein>
<dbReference type="PANTHER" id="PTHR11781:SF22">
    <property type="entry name" value="TYPE I IODOTHYRONINE DEIODINASE"/>
    <property type="match status" value="1"/>
</dbReference>
<evidence type="ECO:0000313" key="1">
    <source>
        <dbReference type="EMBL" id="SVD21488.1"/>
    </source>
</evidence>
<dbReference type="AlphaFoldDB" id="A0A382TJ92"/>